<organism evidence="1 2">
    <name type="scientific">Periplaneta americana</name>
    <name type="common">American cockroach</name>
    <name type="synonym">Blatta americana</name>
    <dbReference type="NCBI Taxonomy" id="6978"/>
    <lineage>
        <taxon>Eukaryota</taxon>
        <taxon>Metazoa</taxon>
        <taxon>Ecdysozoa</taxon>
        <taxon>Arthropoda</taxon>
        <taxon>Hexapoda</taxon>
        <taxon>Insecta</taxon>
        <taxon>Pterygota</taxon>
        <taxon>Neoptera</taxon>
        <taxon>Polyneoptera</taxon>
        <taxon>Dictyoptera</taxon>
        <taxon>Blattodea</taxon>
        <taxon>Blattoidea</taxon>
        <taxon>Blattidae</taxon>
        <taxon>Blattinae</taxon>
        <taxon>Periplaneta</taxon>
    </lineage>
</organism>
<dbReference type="Proteomes" id="UP001148838">
    <property type="component" value="Unassembled WGS sequence"/>
</dbReference>
<name>A0ABQ8RXQ7_PERAM</name>
<reference evidence="1 2" key="1">
    <citation type="journal article" date="2022" name="Allergy">
        <title>Genome assembly and annotation of Periplaneta americana reveal a comprehensive cockroach allergen profile.</title>
        <authorList>
            <person name="Wang L."/>
            <person name="Xiong Q."/>
            <person name="Saelim N."/>
            <person name="Wang L."/>
            <person name="Nong W."/>
            <person name="Wan A.T."/>
            <person name="Shi M."/>
            <person name="Liu X."/>
            <person name="Cao Q."/>
            <person name="Hui J.H.L."/>
            <person name="Sookrung N."/>
            <person name="Leung T.F."/>
            <person name="Tungtrongchitr A."/>
            <person name="Tsui S.K.W."/>
        </authorList>
    </citation>
    <scope>NUCLEOTIDE SEQUENCE [LARGE SCALE GENOMIC DNA]</scope>
    <source>
        <strain evidence="1">PWHHKU_190912</strain>
    </source>
</reference>
<evidence type="ECO:0000313" key="1">
    <source>
        <dbReference type="EMBL" id="KAJ4426315.1"/>
    </source>
</evidence>
<sequence>MVNNSAKISRRVNSAQIEQNKDEVSRAMQLLAEGQINDALLTANNLLQNASIPVRNRRAQSWFNKQCYDSRKETIQALWRSRVYAYKRSLYKQLLGESRVAYIETEAKRIAEEAKTDSFLALRKRNQVKANGIPIGNWEKHFQEILNDQKKEEAFPIVMPEIPSENKIRIAPEEIRDIILRAMKRKATGPDNIYIEHIKVSIEPLIPFWTELFNKCDQTGRILMIGE</sequence>
<evidence type="ECO:0000313" key="2">
    <source>
        <dbReference type="Proteomes" id="UP001148838"/>
    </source>
</evidence>
<comment type="caution">
    <text evidence="1">The sequence shown here is derived from an EMBL/GenBank/DDBJ whole genome shotgun (WGS) entry which is preliminary data.</text>
</comment>
<accession>A0ABQ8RXQ7</accession>
<keyword evidence="2" id="KW-1185">Reference proteome</keyword>
<protein>
    <submittedName>
        <fullName evidence="1">Uncharacterized protein</fullName>
    </submittedName>
</protein>
<dbReference type="EMBL" id="JAJSOF020000040">
    <property type="protein sequence ID" value="KAJ4426315.1"/>
    <property type="molecule type" value="Genomic_DNA"/>
</dbReference>
<gene>
    <name evidence="1" type="ORF">ANN_27129</name>
</gene>
<proteinExistence type="predicted"/>